<evidence type="ECO:0000313" key="5">
    <source>
        <dbReference type="EMBL" id="KAG5386529.1"/>
    </source>
</evidence>
<keyword evidence="1 2" id="KW-0694">RNA-binding</keyword>
<evidence type="ECO:0000256" key="3">
    <source>
        <dbReference type="SAM" id="MobiDB-lite"/>
    </source>
</evidence>
<accession>A0ABQ7LJ18</accession>
<dbReference type="Gene3D" id="3.30.70.330">
    <property type="match status" value="1"/>
</dbReference>
<dbReference type="EMBL" id="JADBGQ010000008">
    <property type="protein sequence ID" value="KAG5386529.1"/>
    <property type="molecule type" value="Genomic_DNA"/>
</dbReference>
<feature type="compositionally biased region" description="Basic and acidic residues" evidence="3">
    <location>
        <begin position="175"/>
        <end position="229"/>
    </location>
</feature>
<evidence type="ECO:0000256" key="2">
    <source>
        <dbReference type="PROSITE-ProRule" id="PRU00176"/>
    </source>
</evidence>
<reference evidence="5 6" key="1">
    <citation type="submission" date="2021-03" db="EMBL/GenBank/DDBJ databases">
        <authorList>
            <person name="King G.J."/>
            <person name="Bancroft I."/>
            <person name="Baten A."/>
            <person name="Bloomfield J."/>
            <person name="Borpatragohain P."/>
            <person name="He Z."/>
            <person name="Irish N."/>
            <person name="Irwin J."/>
            <person name="Liu K."/>
            <person name="Mauleon R.P."/>
            <person name="Moore J."/>
            <person name="Morris R."/>
            <person name="Ostergaard L."/>
            <person name="Wang B."/>
            <person name="Wells R."/>
        </authorList>
    </citation>
    <scope>NUCLEOTIDE SEQUENCE [LARGE SCALE GENOMIC DNA]</scope>
    <source>
        <strain evidence="5">R-o-18</strain>
        <tissue evidence="5">Leaf</tissue>
    </source>
</reference>
<sequence length="263" mass="30242">MVNRDKETVAVSATNRIQRCSSKSTERQRLQLHNRYALLTVDGFAFVKLSHFVSYLLKTLYLSGDGSYQKPTKTLFVCNFDPFRTKEVDIEQHFQPYGKVINVRIRSNYSFVQFATQEDATKALEATQRSQILGKVIAVEYGLEDDDERDDRRGGGSPKRSPSPAYHRRPIPDYGRPRSPEYDRGRRSPAAYERRRSPAACERRRSPADYGRRSPDNGKQRSPSYDRYRSLSPVPRGRKSEEYEKNAEPEATKDACDTMVSQP</sequence>
<dbReference type="InterPro" id="IPR012677">
    <property type="entry name" value="Nucleotide-bd_a/b_plait_sf"/>
</dbReference>
<gene>
    <name evidence="5" type="primary">A09g517650.1_BraROA</name>
    <name evidence="5" type="ORF">IGI04_037999</name>
</gene>
<organism evidence="5 6">
    <name type="scientific">Brassica rapa subsp. trilocularis</name>
    <dbReference type="NCBI Taxonomy" id="1813537"/>
    <lineage>
        <taxon>Eukaryota</taxon>
        <taxon>Viridiplantae</taxon>
        <taxon>Streptophyta</taxon>
        <taxon>Embryophyta</taxon>
        <taxon>Tracheophyta</taxon>
        <taxon>Spermatophyta</taxon>
        <taxon>Magnoliopsida</taxon>
        <taxon>eudicotyledons</taxon>
        <taxon>Gunneridae</taxon>
        <taxon>Pentapetalae</taxon>
        <taxon>rosids</taxon>
        <taxon>malvids</taxon>
        <taxon>Brassicales</taxon>
        <taxon>Brassicaceae</taxon>
        <taxon>Brassiceae</taxon>
        <taxon>Brassica</taxon>
    </lineage>
</organism>
<proteinExistence type="predicted"/>
<dbReference type="InterPro" id="IPR051186">
    <property type="entry name" value="RRM_HNRPC/RALY_subfam"/>
</dbReference>
<dbReference type="Proteomes" id="UP000823674">
    <property type="component" value="Chromosome A09"/>
</dbReference>
<dbReference type="InterPro" id="IPR000504">
    <property type="entry name" value="RRM_dom"/>
</dbReference>
<dbReference type="Pfam" id="PF00076">
    <property type="entry name" value="RRM_1"/>
    <property type="match status" value="1"/>
</dbReference>
<dbReference type="SMART" id="SM00360">
    <property type="entry name" value="RRM"/>
    <property type="match status" value="1"/>
</dbReference>
<protein>
    <recommendedName>
        <fullName evidence="4">RRM domain-containing protein</fullName>
    </recommendedName>
</protein>
<evidence type="ECO:0000256" key="1">
    <source>
        <dbReference type="ARBA" id="ARBA00022884"/>
    </source>
</evidence>
<name>A0ABQ7LJ18_BRACM</name>
<dbReference type="InterPro" id="IPR035979">
    <property type="entry name" value="RBD_domain_sf"/>
</dbReference>
<evidence type="ECO:0000259" key="4">
    <source>
        <dbReference type="PROSITE" id="PS50102"/>
    </source>
</evidence>
<dbReference type="PROSITE" id="PS50102">
    <property type="entry name" value="RRM"/>
    <property type="match status" value="1"/>
</dbReference>
<feature type="region of interest" description="Disordered" evidence="3">
    <location>
        <begin position="144"/>
        <end position="263"/>
    </location>
</feature>
<feature type="compositionally biased region" description="Basic and acidic residues" evidence="3">
    <location>
        <begin position="238"/>
        <end position="256"/>
    </location>
</feature>
<evidence type="ECO:0000313" key="6">
    <source>
        <dbReference type="Proteomes" id="UP000823674"/>
    </source>
</evidence>
<comment type="caution">
    <text evidence="5">The sequence shown here is derived from an EMBL/GenBank/DDBJ whole genome shotgun (WGS) entry which is preliminary data.</text>
</comment>
<dbReference type="SUPFAM" id="SSF54928">
    <property type="entry name" value="RNA-binding domain, RBD"/>
    <property type="match status" value="1"/>
</dbReference>
<dbReference type="PANTHER" id="PTHR13968">
    <property type="entry name" value="HETEROGENEOUS NUCLEAR RIBONUCLEOPROTEIN"/>
    <property type="match status" value="1"/>
</dbReference>
<keyword evidence="6" id="KW-1185">Reference proteome</keyword>
<feature type="domain" description="RRM" evidence="4">
    <location>
        <begin position="73"/>
        <end position="144"/>
    </location>
</feature>
<dbReference type="PANTHER" id="PTHR13968:SF26">
    <property type="entry name" value="RRM DOMAIN-CONTAINING PROTEIN"/>
    <property type="match status" value="1"/>
</dbReference>